<gene>
    <name evidence="13" type="ORF">S06H3_14690</name>
</gene>
<accession>X1KCA0</accession>
<evidence type="ECO:0008006" key="14">
    <source>
        <dbReference type="Google" id="ProtNLM"/>
    </source>
</evidence>
<evidence type="ECO:0000256" key="7">
    <source>
        <dbReference type="ARBA" id="ARBA00022989"/>
    </source>
</evidence>
<dbReference type="AlphaFoldDB" id="X1KCA0"/>
<dbReference type="PANTHER" id="PTHR46382:SF1">
    <property type="entry name" value="PHOSPHATIDATE CYTIDYLYLTRANSFERASE"/>
    <property type="match status" value="1"/>
</dbReference>
<feature type="transmembrane region" description="Helical" evidence="12">
    <location>
        <begin position="12"/>
        <end position="31"/>
    </location>
</feature>
<name>X1KCA0_9ZZZZ</name>
<feature type="non-terminal residue" evidence="13">
    <location>
        <position position="1"/>
    </location>
</feature>
<keyword evidence="6" id="KW-0548">Nucleotidyltransferase</keyword>
<keyword evidence="8" id="KW-0443">Lipid metabolism</keyword>
<dbReference type="Pfam" id="PF01148">
    <property type="entry name" value="CTP_transf_1"/>
    <property type="match status" value="1"/>
</dbReference>
<dbReference type="GO" id="GO:0005886">
    <property type="term" value="C:plasma membrane"/>
    <property type="evidence" value="ECO:0007669"/>
    <property type="project" value="UniProtKB-SubCell"/>
</dbReference>
<evidence type="ECO:0000256" key="4">
    <source>
        <dbReference type="ARBA" id="ARBA00022679"/>
    </source>
</evidence>
<keyword evidence="5 12" id="KW-0812">Transmembrane</keyword>
<evidence type="ECO:0000256" key="2">
    <source>
        <dbReference type="ARBA" id="ARBA00022475"/>
    </source>
</evidence>
<evidence type="ECO:0000256" key="5">
    <source>
        <dbReference type="ARBA" id="ARBA00022692"/>
    </source>
</evidence>
<feature type="transmembrane region" description="Helical" evidence="12">
    <location>
        <begin position="81"/>
        <end position="99"/>
    </location>
</feature>
<keyword evidence="4" id="KW-0808">Transferase</keyword>
<evidence type="ECO:0000256" key="11">
    <source>
        <dbReference type="ARBA" id="ARBA00023264"/>
    </source>
</evidence>
<keyword evidence="2" id="KW-1003">Cell membrane</keyword>
<comment type="caution">
    <text evidence="13">The sequence shown here is derived from an EMBL/GenBank/DDBJ whole genome shotgun (WGS) entry which is preliminary data.</text>
</comment>
<evidence type="ECO:0000256" key="10">
    <source>
        <dbReference type="ARBA" id="ARBA00023209"/>
    </source>
</evidence>
<comment type="subcellular location">
    <subcellularLocation>
        <location evidence="1">Cell membrane</location>
        <topology evidence="1">Multi-pass membrane protein</topology>
    </subcellularLocation>
</comment>
<keyword evidence="11" id="KW-1208">Phospholipid metabolism</keyword>
<feature type="transmembrane region" description="Helical" evidence="12">
    <location>
        <begin position="43"/>
        <end position="60"/>
    </location>
</feature>
<keyword evidence="9 12" id="KW-0472">Membrane</keyword>
<evidence type="ECO:0000256" key="9">
    <source>
        <dbReference type="ARBA" id="ARBA00023136"/>
    </source>
</evidence>
<proteinExistence type="predicted"/>
<evidence type="ECO:0000256" key="6">
    <source>
        <dbReference type="ARBA" id="ARBA00022695"/>
    </source>
</evidence>
<evidence type="ECO:0000256" key="8">
    <source>
        <dbReference type="ARBA" id="ARBA00023098"/>
    </source>
</evidence>
<dbReference type="PANTHER" id="PTHR46382">
    <property type="entry name" value="PHOSPHATIDATE CYTIDYLYLTRANSFERASE"/>
    <property type="match status" value="1"/>
</dbReference>
<reference evidence="13" key="1">
    <citation type="journal article" date="2014" name="Front. Microbiol.">
        <title>High frequency of phylogenetically diverse reductive dehalogenase-homologous genes in deep subseafloor sedimentary metagenomes.</title>
        <authorList>
            <person name="Kawai M."/>
            <person name="Futagami T."/>
            <person name="Toyoda A."/>
            <person name="Takaki Y."/>
            <person name="Nishi S."/>
            <person name="Hori S."/>
            <person name="Arai W."/>
            <person name="Tsubouchi T."/>
            <person name="Morono Y."/>
            <person name="Uchiyama I."/>
            <person name="Ito T."/>
            <person name="Fujiyama A."/>
            <person name="Inagaki F."/>
            <person name="Takami H."/>
        </authorList>
    </citation>
    <scope>NUCLEOTIDE SEQUENCE</scope>
    <source>
        <strain evidence="13">Expedition CK06-06</strain>
    </source>
</reference>
<protein>
    <recommendedName>
        <fullName evidence="14">Phosphatidate cytidylyltransferase</fullName>
    </recommendedName>
</protein>
<evidence type="ECO:0000256" key="1">
    <source>
        <dbReference type="ARBA" id="ARBA00004651"/>
    </source>
</evidence>
<dbReference type="EMBL" id="BARV01007193">
    <property type="protein sequence ID" value="GAI04637.1"/>
    <property type="molecule type" value="Genomic_DNA"/>
</dbReference>
<dbReference type="GO" id="GO:0016024">
    <property type="term" value="P:CDP-diacylglycerol biosynthetic process"/>
    <property type="evidence" value="ECO:0007669"/>
    <property type="project" value="TreeGrafter"/>
</dbReference>
<keyword evidence="3" id="KW-0444">Lipid biosynthesis</keyword>
<evidence type="ECO:0000256" key="12">
    <source>
        <dbReference type="SAM" id="Phobius"/>
    </source>
</evidence>
<evidence type="ECO:0000256" key="3">
    <source>
        <dbReference type="ARBA" id="ARBA00022516"/>
    </source>
</evidence>
<organism evidence="13">
    <name type="scientific">marine sediment metagenome</name>
    <dbReference type="NCBI Taxonomy" id="412755"/>
    <lineage>
        <taxon>unclassified sequences</taxon>
        <taxon>metagenomes</taxon>
        <taxon>ecological metagenomes</taxon>
    </lineage>
</organism>
<keyword evidence="10" id="KW-0594">Phospholipid biosynthesis</keyword>
<keyword evidence="7 12" id="KW-1133">Transmembrane helix</keyword>
<evidence type="ECO:0000313" key="13">
    <source>
        <dbReference type="EMBL" id="GAI04637.1"/>
    </source>
</evidence>
<sequence length="101" mass="11170">RGKPDGSIGRIGVTLFGIFIICWTLSHLLLIRDIRPKGESYTFYLFILIWLVDTAAYGFGFKFGRHRLAEKVSPKKSIEGAAGGIVTGIVVSIVLRQVFSL</sequence>
<dbReference type="GO" id="GO:0004605">
    <property type="term" value="F:phosphatidate cytidylyltransferase activity"/>
    <property type="evidence" value="ECO:0007669"/>
    <property type="project" value="TreeGrafter"/>
</dbReference>